<organism evidence="3 4">
    <name type="scientific">Benzoatithermus flavus</name>
    <dbReference type="NCBI Taxonomy" id="3108223"/>
    <lineage>
        <taxon>Bacteria</taxon>
        <taxon>Pseudomonadati</taxon>
        <taxon>Pseudomonadota</taxon>
        <taxon>Alphaproteobacteria</taxon>
        <taxon>Geminicoccales</taxon>
        <taxon>Geminicoccaceae</taxon>
        <taxon>Benzoatithermus</taxon>
    </lineage>
</organism>
<feature type="domain" description="XdhC- CoxI" evidence="1">
    <location>
        <begin position="12"/>
        <end position="72"/>
    </location>
</feature>
<dbReference type="NCBIfam" id="TIGR02964">
    <property type="entry name" value="xanthine_xdhC"/>
    <property type="match status" value="1"/>
</dbReference>
<evidence type="ECO:0000259" key="2">
    <source>
        <dbReference type="Pfam" id="PF13478"/>
    </source>
</evidence>
<dbReference type="InterPro" id="IPR003777">
    <property type="entry name" value="XdhC_CoxI"/>
</dbReference>
<dbReference type="InterPro" id="IPR052698">
    <property type="entry name" value="MoCofactor_Util/Proc"/>
</dbReference>
<dbReference type="Pfam" id="PF02625">
    <property type="entry name" value="XdhC_CoxI"/>
    <property type="match status" value="1"/>
</dbReference>
<dbReference type="PANTHER" id="PTHR30388:SF6">
    <property type="entry name" value="XANTHINE DEHYDROGENASE SUBUNIT A-RELATED"/>
    <property type="match status" value="1"/>
</dbReference>
<evidence type="ECO:0000259" key="1">
    <source>
        <dbReference type="Pfam" id="PF02625"/>
    </source>
</evidence>
<sequence length="291" mass="29775">MSERLAATLETLLAAGEPAALVTVAAAKGSTPREAGAVMLVTAACCFGTIGGGRLEWEAIAHARALLAAGEAEAGLDLPLGPAVGQCCGGHVRLLLRRADAAVLAGLEAMEAEAAASLPPVLLFGAGHVGRALARALAPLPLRLRWIDGRAGEFPGEPLAGVETVVTEHLLDEVAAAPAGASYFVLTHSHALDFHLCSAVLERGDFAYLGLIGSKTKRARFEHGFRELGLPAERISRLVCPIGGSAVRDKRPAVIAALAAAELLVTLAAKPGTQAGTSAETITRTEKGRAA</sequence>
<dbReference type="EMBL" id="JBBLZC010000003">
    <property type="protein sequence ID" value="MEK0082391.1"/>
    <property type="molecule type" value="Genomic_DNA"/>
</dbReference>
<evidence type="ECO:0000313" key="4">
    <source>
        <dbReference type="Proteomes" id="UP001375743"/>
    </source>
</evidence>
<name>A0ABU8XMY8_9PROT</name>
<dbReference type="RefSeq" id="WP_418158242.1">
    <property type="nucleotide sequence ID" value="NZ_JBBLZC010000003.1"/>
</dbReference>
<dbReference type="Pfam" id="PF13478">
    <property type="entry name" value="XdhC_C"/>
    <property type="match status" value="1"/>
</dbReference>
<dbReference type="InterPro" id="IPR014308">
    <property type="entry name" value="Xanthine_DH_XdhC"/>
</dbReference>
<accession>A0ABU8XMY8</accession>
<feature type="domain" description="XdhC Rossmann" evidence="2">
    <location>
        <begin position="121"/>
        <end position="263"/>
    </location>
</feature>
<proteinExistence type="predicted"/>
<dbReference type="Gene3D" id="3.40.50.720">
    <property type="entry name" value="NAD(P)-binding Rossmann-like Domain"/>
    <property type="match status" value="1"/>
</dbReference>
<evidence type="ECO:0000313" key="3">
    <source>
        <dbReference type="EMBL" id="MEK0082391.1"/>
    </source>
</evidence>
<keyword evidence="4" id="KW-1185">Reference proteome</keyword>
<dbReference type="InterPro" id="IPR027051">
    <property type="entry name" value="XdhC_Rossmann_dom"/>
</dbReference>
<protein>
    <submittedName>
        <fullName evidence="3">Xanthine dehydrogenase accessory protein XdhC</fullName>
    </submittedName>
</protein>
<gene>
    <name evidence="3" type="primary">xdhC</name>
    <name evidence="3" type="ORF">U1T56_04465</name>
</gene>
<dbReference type="Proteomes" id="UP001375743">
    <property type="component" value="Unassembled WGS sequence"/>
</dbReference>
<dbReference type="PANTHER" id="PTHR30388">
    <property type="entry name" value="ALDEHYDE OXIDOREDUCTASE MOLYBDENUM COFACTOR ASSEMBLY PROTEIN"/>
    <property type="match status" value="1"/>
</dbReference>
<reference evidence="3 4" key="1">
    <citation type="submission" date="2024-01" db="EMBL/GenBank/DDBJ databases">
        <title>Multi-omics insights into the function and evolution of sodium benzoate biodegradation pathways in Benzoatithermus flavus gen. nov., sp. nov. from hot spring.</title>
        <authorList>
            <person name="Hu C.-J."/>
            <person name="Li W.-J."/>
        </authorList>
    </citation>
    <scope>NUCLEOTIDE SEQUENCE [LARGE SCALE GENOMIC DNA]</scope>
    <source>
        <strain evidence="3 4">SYSU G07066</strain>
    </source>
</reference>
<comment type="caution">
    <text evidence="3">The sequence shown here is derived from an EMBL/GenBank/DDBJ whole genome shotgun (WGS) entry which is preliminary data.</text>
</comment>